<name>A0A4Z1EVL4_9HELO</name>
<protein>
    <recommendedName>
        <fullName evidence="5">Fungal N-terminal domain-containing protein</fullName>
    </recommendedName>
</protein>
<evidence type="ECO:0000256" key="1">
    <source>
        <dbReference type="SAM" id="MobiDB-lite"/>
    </source>
</evidence>
<evidence type="ECO:0000313" key="3">
    <source>
        <dbReference type="EMBL" id="TGO16315.1"/>
    </source>
</evidence>
<feature type="chain" id="PRO_5021357796" description="Fungal N-terminal domain-containing protein" evidence="2">
    <location>
        <begin position="25"/>
        <end position="929"/>
    </location>
</feature>
<keyword evidence="2" id="KW-0732">Signal</keyword>
<feature type="compositionally biased region" description="Acidic residues" evidence="1">
    <location>
        <begin position="785"/>
        <end position="812"/>
    </location>
</feature>
<feature type="region of interest" description="Disordered" evidence="1">
    <location>
        <begin position="777"/>
        <end position="812"/>
    </location>
</feature>
<evidence type="ECO:0000313" key="4">
    <source>
        <dbReference type="Proteomes" id="UP000297777"/>
    </source>
</evidence>
<proteinExistence type="predicted"/>
<dbReference type="AlphaFoldDB" id="A0A4Z1EVL4"/>
<reference evidence="3 4" key="1">
    <citation type="submission" date="2017-12" db="EMBL/GenBank/DDBJ databases">
        <title>Comparative genomics of Botrytis spp.</title>
        <authorList>
            <person name="Valero-Jimenez C.A."/>
            <person name="Tapia P."/>
            <person name="Veloso J."/>
            <person name="Silva-Moreno E."/>
            <person name="Staats M."/>
            <person name="Valdes J.H."/>
            <person name="Van Kan J.A.L."/>
        </authorList>
    </citation>
    <scope>NUCLEOTIDE SEQUENCE [LARGE SCALE GENOMIC DNA]</scope>
    <source>
        <strain evidence="3 4">Bt9001</strain>
    </source>
</reference>
<keyword evidence="4" id="KW-1185">Reference proteome</keyword>
<feature type="signal peptide" evidence="2">
    <location>
        <begin position="1"/>
        <end position="24"/>
    </location>
</feature>
<accession>A0A4Z1EVL4</accession>
<evidence type="ECO:0000256" key="2">
    <source>
        <dbReference type="SAM" id="SignalP"/>
    </source>
</evidence>
<feature type="region of interest" description="Disordered" evidence="1">
    <location>
        <begin position="854"/>
        <end position="883"/>
    </location>
</feature>
<organism evidence="3 4">
    <name type="scientific">Botrytis tulipae</name>
    <dbReference type="NCBI Taxonomy" id="87230"/>
    <lineage>
        <taxon>Eukaryota</taxon>
        <taxon>Fungi</taxon>
        <taxon>Dikarya</taxon>
        <taxon>Ascomycota</taxon>
        <taxon>Pezizomycotina</taxon>
        <taxon>Leotiomycetes</taxon>
        <taxon>Helotiales</taxon>
        <taxon>Sclerotiniaceae</taxon>
        <taxon>Botrytis</taxon>
    </lineage>
</organism>
<dbReference type="EMBL" id="PQXH01000029">
    <property type="protein sequence ID" value="TGO16315.1"/>
    <property type="molecule type" value="Genomic_DNA"/>
</dbReference>
<dbReference type="OrthoDB" id="3200163at2759"/>
<evidence type="ECO:0008006" key="5">
    <source>
        <dbReference type="Google" id="ProtNLM"/>
    </source>
</evidence>
<dbReference type="Proteomes" id="UP000297777">
    <property type="component" value="Unassembled WGS sequence"/>
</dbReference>
<comment type="caution">
    <text evidence="3">The sequence shown here is derived from an EMBL/GenBank/DDBJ whole genome shotgun (WGS) entry which is preliminary data.</text>
</comment>
<gene>
    <name evidence="3" type="ORF">BTUL_0029g00040</name>
</gene>
<sequence length="929" mass="103984">MAEAIGLGASVIAFIGLAGQLVQGCEYVRRTIDAIKEADGDVRELQSEVSSFELIVDSFRNVLQDLENSGVQLTASGRMYAVRSVLNTAHEAVQNLIKFIATNKFSGRKRDKLKFVFLRETCAKHVSRINRVKHDIAITQANIILHLENQKLSRDQVIERDLNSLASNLGDSSKIVSTIPARLDEVHVAACNTKEAVSVLKSDLFTKINDLCNAVNAISTSKFTASATIVSETAGYVHEAVQNASTANESIETLKATSEGLRLLPMGMPTFVKSIFREVLLGFHLETEHNRDFGGIESIQRFKPILRTGPRREVVQQRILEKKYSRAIGIVTVQSIITTFNESDTGASNIGSLTVTQTNVDLFPNPELLQLGIYCSIVEQGFAISSFTPEPALRVYNIIDSNAPIVNACISGNLAEVRELFINGHASPYDRLWAERSLLDLTLRQIIEIFKHRSIPPQRGIEGLLSVFEELVHHGLDPGVPRIKEDTAGQSPLMTIATLSPTSKSDTESLLHLARIIIKNSTHAPLQEHGLETLDWQVQIDGSKRPVYDLLKTQELWPLAWPSADEVWSSYRTHLTRCIKRAADRNCNISRSCPGILNYLHDNVHLKQIMNQLNLNENILLFQDLVASIESSDMNTQFHRAIWAAFLEYFEDSGVDFDNPSSFFTSILPGHLYKTLYNEKVYLNVIFHALVDYGFDEHFAADFVETDYYYSLVVQLHFLEKSPFSSSISWELSYRITSPGIEIKYLQDLANKQWLSGSRSSIVRALDDEYELASESTIVSSSSYSEDDSFDEYYLPSEDEEEEEEEEGPPDFWEDKDMFLELLFAFDRSPISSPTTSMEEECISLPGLLEDLDINTTPSHTQDSYHFSNDSENESKSQFTTPTTSLLDASEAPLPQMPNSSNPLNHTTTELVTEGETCGPQVAHNSFCT</sequence>